<dbReference type="PANTHER" id="PTHR13318:SF105">
    <property type="entry name" value="F-BOX_LRR-REPEAT PROTEIN 3"/>
    <property type="match status" value="1"/>
</dbReference>
<dbReference type="Proteomes" id="UP000596660">
    <property type="component" value="Unplaced"/>
</dbReference>
<dbReference type="OMA" id="WIVINSP"/>
<evidence type="ECO:0000313" key="2">
    <source>
        <dbReference type="EnsemblPlants" id="AUR62016288-RA:cds"/>
    </source>
</evidence>
<dbReference type="SUPFAM" id="SSF52047">
    <property type="entry name" value="RNI-like"/>
    <property type="match status" value="2"/>
</dbReference>
<feature type="domain" description="F-box/LRR-repeat protein 15-like leucin rich repeat" evidence="1">
    <location>
        <begin position="176"/>
        <end position="358"/>
    </location>
</feature>
<dbReference type="Gramene" id="AUR62016288-RA">
    <property type="protein sequence ID" value="AUR62016288-RA:cds"/>
    <property type="gene ID" value="AUR62016288"/>
</dbReference>
<accession>A0A803LMV9</accession>
<reference evidence="2" key="2">
    <citation type="submission" date="2021-03" db="UniProtKB">
        <authorList>
            <consortium name="EnsemblPlants"/>
        </authorList>
    </citation>
    <scope>IDENTIFICATION</scope>
</reference>
<proteinExistence type="predicted"/>
<gene>
    <name evidence="2" type="primary">LOC110703058</name>
</gene>
<dbReference type="Pfam" id="PF25372">
    <property type="entry name" value="DUF7885"/>
    <property type="match status" value="1"/>
</dbReference>
<dbReference type="EnsemblPlants" id="AUR62016288-RA">
    <property type="protein sequence ID" value="AUR62016288-RA:cds"/>
    <property type="gene ID" value="AUR62016288"/>
</dbReference>
<organism evidence="2 3">
    <name type="scientific">Chenopodium quinoa</name>
    <name type="common">Quinoa</name>
    <dbReference type="NCBI Taxonomy" id="63459"/>
    <lineage>
        <taxon>Eukaryota</taxon>
        <taxon>Viridiplantae</taxon>
        <taxon>Streptophyta</taxon>
        <taxon>Embryophyta</taxon>
        <taxon>Tracheophyta</taxon>
        <taxon>Spermatophyta</taxon>
        <taxon>Magnoliopsida</taxon>
        <taxon>eudicotyledons</taxon>
        <taxon>Gunneridae</taxon>
        <taxon>Pentapetalae</taxon>
        <taxon>Caryophyllales</taxon>
        <taxon>Chenopodiaceae</taxon>
        <taxon>Chenopodioideae</taxon>
        <taxon>Atripliceae</taxon>
        <taxon>Chenopodium</taxon>
    </lineage>
</organism>
<evidence type="ECO:0000313" key="3">
    <source>
        <dbReference type="Proteomes" id="UP000596660"/>
    </source>
</evidence>
<dbReference type="InterPro" id="IPR057207">
    <property type="entry name" value="FBXL15_LRR"/>
</dbReference>
<dbReference type="GO" id="GO:0019005">
    <property type="term" value="C:SCF ubiquitin ligase complex"/>
    <property type="evidence" value="ECO:0007669"/>
    <property type="project" value="TreeGrafter"/>
</dbReference>
<dbReference type="Gene3D" id="3.80.10.10">
    <property type="entry name" value="Ribonuclease Inhibitor"/>
    <property type="match status" value="4"/>
</dbReference>
<dbReference type="PANTHER" id="PTHR13318">
    <property type="entry name" value="PARTNER OF PAIRED, ISOFORM B-RELATED"/>
    <property type="match status" value="1"/>
</dbReference>
<dbReference type="AlphaFoldDB" id="A0A803LMV9"/>
<dbReference type="InterPro" id="IPR032675">
    <property type="entry name" value="LRR_dom_sf"/>
</dbReference>
<keyword evidence="3" id="KW-1185">Reference proteome</keyword>
<evidence type="ECO:0000259" key="1">
    <source>
        <dbReference type="Pfam" id="PF25372"/>
    </source>
</evidence>
<dbReference type="GO" id="GO:0031146">
    <property type="term" value="P:SCF-dependent proteasomal ubiquitin-dependent protein catabolic process"/>
    <property type="evidence" value="ECO:0007669"/>
    <property type="project" value="TreeGrafter"/>
</dbReference>
<dbReference type="InterPro" id="IPR006553">
    <property type="entry name" value="Leu-rich_rpt_Cys-con_subtyp"/>
</dbReference>
<name>A0A803LMV9_CHEQI</name>
<dbReference type="SMART" id="SM00367">
    <property type="entry name" value="LRR_CC"/>
    <property type="match status" value="7"/>
</dbReference>
<sequence>MEMEEEESKELLDECWEMIFDRLEHESDRESITLVCKRFLSITNTLRDSIKFSDCTPISTTSRLLQRFSNLKKIRFCNFSGDLNEAVVAIARSGLDLEELLDVSHDRRQPAFWLEELGSKMQNLKVLRFASGQGDADLVRVADSFPELEELQIGDCRSRGDYRTIVVTGEGIEYLSSKLKKLRKIDISEKQPKPHISDKSLVSLSKNCALLEQIKLRYCYSVTECGISFLINNSHHLNSLHLFAYIKIGSFGAKGCTNLLTNLRSLRLQWVDISDEFLISLVEARIPLTDLALSYCKNYTFTGFLRLLQYISQSLKSLKLGEVEFLTNEHIEYLSPFLQNLTSIKLIDCSNLSDSAFVMITQTCPRLYHFKMTNSSIRRENYKFDGLEKKNSAIKHLDLSSHQNLSHSVLKRLLTICPGVEKLKLRDCSFLQSDCLNVYDILECNRRLVKLDLSRSHHLKYSRKSMESSMLEELIAKNSWIGDDFLTKLGMISPRLIHLDLEGCRRVTDEGVREVVKLCKRLRYLSISSCKNVDFSIIAWIVINSPSLRKLVSPSNKYPNDEYQKLFLQRGCLVLKGLEYSYDSYVDHYAL</sequence>
<dbReference type="Gene3D" id="1.20.1280.50">
    <property type="match status" value="1"/>
</dbReference>
<reference evidence="2" key="1">
    <citation type="journal article" date="2017" name="Nature">
        <title>The genome of Chenopodium quinoa.</title>
        <authorList>
            <person name="Jarvis D.E."/>
            <person name="Ho Y.S."/>
            <person name="Lightfoot D.J."/>
            <person name="Schmoeckel S.M."/>
            <person name="Li B."/>
            <person name="Borm T.J.A."/>
            <person name="Ohyanagi H."/>
            <person name="Mineta K."/>
            <person name="Michell C.T."/>
            <person name="Saber N."/>
            <person name="Kharbatia N.M."/>
            <person name="Rupper R.R."/>
            <person name="Sharp A.R."/>
            <person name="Dally N."/>
            <person name="Boughton B.A."/>
            <person name="Woo Y.H."/>
            <person name="Gao G."/>
            <person name="Schijlen E.G.W.M."/>
            <person name="Guo X."/>
            <person name="Momin A.A."/>
            <person name="Negrao S."/>
            <person name="Al-Babili S."/>
            <person name="Gehring C."/>
            <person name="Roessner U."/>
            <person name="Jung C."/>
            <person name="Murphy K."/>
            <person name="Arold S.T."/>
            <person name="Gojobori T."/>
            <person name="van der Linden C.G."/>
            <person name="van Loo E.N."/>
            <person name="Jellen E.N."/>
            <person name="Maughan P.J."/>
            <person name="Tester M."/>
        </authorList>
    </citation>
    <scope>NUCLEOTIDE SEQUENCE [LARGE SCALE GENOMIC DNA]</scope>
    <source>
        <strain evidence="2">cv. PI 614886</strain>
    </source>
</reference>
<protein>
    <recommendedName>
        <fullName evidence="1">F-box/LRR-repeat protein 15-like leucin rich repeat domain-containing protein</fullName>
    </recommendedName>
</protein>